<sequence length="273" mass="28826">MSRIIYSGSPNNPRWSTDQVIFTMTQYQTGGLAPRQQINFGAASAAAILGPDLCMPGVQGNNVPTAVGAPWDAQLPAGPAETFTTDGNNNWVRAHLINGRWGGPGNTWQNLTPLTATGNANHATVEGYIDAYLAACRQFETSGQGQQPVWYGVYYCVQASQDPWSDANTTADTNLYSYAPAFIKISWRAVTITKPVNVSPQAAAANIDNYPMAGVVNFPQGFQLPQLPAVMNGAATLPAAGNVAGGAVLGALPANFPVAQANGFDGWIEVHQD</sequence>
<organism evidence="2">
    <name type="scientific">Lysobacter firmicutimachus</name>
    <dbReference type="NCBI Taxonomy" id="1792846"/>
    <lineage>
        <taxon>Bacteria</taxon>
        <taxon>Pseudomonadati</taxon>
        <taxon>Pseudomonadota</taxon>
        <taxon>Gammaproteobacteria</taxon>
        <taxon>Lysobacterales</taxon>
        <taxon>Lysobacteraceae</taxon>
        <taxon>Lysobacter</taxon>
    </lineage>
</organism>
<dbReference type="AlphaFoldDB" id="A0AAU8N0W7"/>
<dbReference type="EMBL" id="CP159925">
    <property type="protein sequence ID" value="XCO77122.1"/>
    <property type="molecule type" value="Genomic_DNA"/>
</dbReference>
<dbReference type="Proteomes" id="UP001387215">
    <property type="component" value="Unassembled WGS sequence"/>
</dbReference>
<proteinExistence type="predicted"/>
<evidence type="ECO:0000313" key="3">
    <source>
        <dbReference type="Proteomes" id="UP001387215"/>
    </source>
</evidence>
<reference evidence="1 3" key="1">
    <citation type="submission" date="2024-02" db="EMBL/GenBank/DDBJ databases">
        <title>Lysobacter Genome Sequencing and Mining.</title>
        <authorList>
            <person name="Bierman J."/>
            <person name="Walker M.C."/>
        </authorList>
    </citation>
    <scope>NUCLEOTIDE SEQUENCE [LARGE SCALE GENOMIC DNA]</scope>
    <source>
        <strain evidence="1 3">PB6250</strain>
    </source>
</reference>
<gene>
    <name evidence="2" type="ORF">ABU614_10165</name>
    <name evidence="1" type="ORF">V2J18_03415</name>
</gene>
<evidence type="ECO:0000313" key="1">
    <source>
        <dbReference type="EMBL" id="MEI2453722.1"/>
    </source>
</evidence>
<name>A0AAU8N0W7_9GAMM</name>
<evidence type="ECO:0008006" key="4">
    <source>
        <dbReference type="Google" id="ProtNLM"/>
    </source>
</evidence>
<dbReference type="RefSeq" id="WP_064748043.1">
    <property type="nucleotide sequence ID" value="NZ_CP159925.1"/>
</dbReference>
<evidence type="ECO:0000313" key="2">
    <source>
        <dbReference type="EMBL" id="XCO77122.1"/>
    </source>
</evidence>
<protein>
    <recommendedName>
        <fullName evidence="4">Tail fiber protein</fullName>
    </recommendedName>
</protein>
<accession>A0AAU8N0W7</accession>
<reference evidence="2" key="2">
    <citation type="submission" date="2024-06" db="EMBL/GenBank/DDBJ databases">
        <authorList>
            <person name="Li S."/>
        </authorList>
    </citation>
    <scope>NUCLEOTIDE SEQUENCE</scope>
    <source>
        <strain evidence="2">SR10</strain>
    </source>
</reference>
<dbReference type="EMBL" id="JBANDL010000002">
    <property type="protein sequence ID" value="MEI2453722.1"/>
    <property type="molecule type" value="Genomic_DNA"/>
</dbReference>
<keyword evidence="3" id="KW-1185">Reference proteome</keyword>